<gene>
    <name evidence="3" type="ORF">L227DRAFT_528951</name>
</gene>
<dbReference type="PANTHER" id="PTHR43355:SF2">
    <property type="entry name" value="FLAVIN REDUCTASE (NADPH)"/>
    <property type="match status" value="1"/>
</dbReference>
<dbReference type="InterPro" id="IPR051606">
    <property type="entry name" value="Polyketide_Oxido-like"/>
</dbReference>
<dbReference type="STRING" id="1328759.A0A5C2S5V7"/>
<name>A0A5C2S5V7_9APHY</name>
<dbReference type="SUPFAM" id="SSF51735">
    <property type="entry name" value="NAD(P)-binding Rossmann-fold domains"/>
    <property type="match status" value="1"/>
</dbReference>
<reference evidence="3" key="1">
    <citation type="journal article" date="2018" name="Genome Biol. Evol.">
        <title>Genomics and development of Lentinus tigrinus, a white-rot wood-decaying mushroom with dimorphic fruiting bodies.</title>
        <authorList>
            <person name="Wu B."/>
            <person name="Xu Z."/>
            <person name="Knudson A."/>
            <person name="Carlson A."/>
            <person name="Chen N."/>
            <person name="Kovaka S."/>
            <person name="LaButti K."/>
            <person name="Lipzen A."/>
            <person name="Pennachio C."/>
            <person name="Riley R."/>
            <person name="Schakwitz W."/>
            <person name="Umezawa K."/>
            <person name="Ohm R.A."/>
            <person name="Grigoriev I.V."/>
            <person name="Nagy L.G."/>
            <person name="Gibbons J."/>
            <person name="Hibbett D."/>
        </authorList>
    </citation>
    <scope>NUCLEOTIDE SEQUENCE [LARGE SCALE GENOMIC DNA]</scope>
    <source>
        <strain evidence="3">ALCF2SS1-6</strain>
    </source>
</reference>
<dbReference type="InterPro" id="IPR016040">
    <property type="entry name" value="NAD(P)-bd_dom"/>
</dbReference>
<keyword evidence="4" id="KW-1185">Reference proteome</keyword>
<dbReference type="Proteomes" id="UP000313359">
    <property type="component" value="Unassembled WGS sequence"/>
</dbReference>
<dbReference type="EMBL" id="ML122275">
    <property type="protein sequence ID" value="RPD58414.1"/>
    <property type="molecule type" value="Genomic_DNA"/>
</dbReference>
<dbReference type="Pfam" id="PF13460">
    <property type="entry name" value="NAD_binding_10"/>
    <property type="match status" value="1"/>
</dbReference>
<evidence type="ECO:0000313" key="4">
    <source>
        <dbReference type="Proteomes" id="UP000313359"/>
    </source>
</evidence>
<evidence type="ECO:0000256" key="1">
    <source>
        <dbReference type="ARBA" id="ARBA00038376"/>
    </source>
</evidence>
<comment type="similarity">
    <text evidence="1">Belongs to the avfA family.</text>
</comment>
<dbReference type="GO" id="GO:0016646">
    <property type="term" value="F:oxidoreductase activity, acting on the CH-NH group of donors, NAD or NADP as acceptor"/>
    <property type="evidence" value="ECO:0007669"/>
    <property type="project" value="TreeGrafter"/>
</dbReference>
<dbReference type="Gene3D" id="3.40.50.720">
    <property type="entry name" value="NAD(P)-binding Rossmann-like Domain"/>
    <property type="match status" value="1"/>
</dbReference>
<feature type="domain" description="NAD(P)-binding" evidence="2">
    <location>
        <begin position="7"/>
        <end position="207"/>
    </location>
</feature>
<accession>A0A5C2S5V7</accession>
<evidence type="ECO:0000313" key="3">
    <source>
        <dbReference type="EMBL" id="RPD58414.1"/>
    </source>
</evidence>
<dbReference type="AlphaFoldDB" id="A0A5C2S5V7"/>
<evidence type="ECO:0000259" key="2">
    <source>
        <dbReference type="Pfam" id="PF13460"/>
    </source>
</evidence>
<dbReference type="PANTHER" id="PTHR43355">
    <property type="entry name" value="FLAVIN REDUCTASE (NADPH)"/>
    <property type="match status" value="1"/>
</dbReference>
<dbReference type="OrthoDB" id="10254221at2759"/>
<protein>
    <submittedName>
        <fullName evidence="3">NAD-P-binding protein</fullName>
    </submittedName>
</protein>
<dbReference type="InterPro" id="IPR036291">
    <property type="entry name" value="NAD(P)-bd_dom_sf"/>
</dbReference>
<organism evidence="3 4">
    <name type="scientific">Lentinus tigrinus ALCF2SS1-6</name>
    <dbReference type="NCBI Taxonomy" id="1328759"/>
    <lineage>
        <taxon>Eukaryota</taxon>
        <taxon>Fungi</taxon>
        <taxon>Dikarya</taxon>
        <taxon>Basidiomycota</taxon>
        <taxon>Agaricomycotina</taxon>
        <taxon>Agaricomycetes</taxon>
        <taxon>Polyporales</taxon>
        <taxon>Polyporaceae</taxon>
        <taxon>Lentinus</taxon>
    </lineage>
</organism>
<sequence length="221" mass="23601">MRLLILGGTGPCGLQLIEQALALNHAIVVYARSPQKLPQTITSHPSVTIVSGELMDEEKLSAAMEGVHAVLSALGPAVKNGPFHPSTTPLARAYALLISIMKARNVKRLIALGTASMKDEHDKFSLEFSVLVGGVAIFAHNAYKDVVAIGETIRTAPPEELVWTIARVPLLTEKPDKEVIAGYVGDGKTKTKLSRAAFAAFVLKELEANEWCGKAPLISSP</sequence>
<proteinExistence type="inferred from homology"/>